<evidence type="ECO:0000313" key="1">
    <source>
        <dbReference type="EMBL" id="CEJ53831.1"/>
    </source>
</evidence>
<sequence length="345" mass="38634">MCPVKLLRPPRSLSIHPPRLSSIVENNDSVQPDDQQVLDALEQSRDYWYHVASLADVLLRRGLASECTNPCHALHSLPKFQGRLRETFVRPYGDSPHLALCSLMTSTWKQVGSSNCDRVKREKSNQTLLQIGISVAIPYTFDGRVFNSWIGTKDETSTGANYLGILTLGWCYILSARFVEIHGEGASMRYTKSVAECYSEDIPQSSETYIVDVGELDEEVIRWWSAILAQHEGWEGVVDQKGNRKVLTPWTISRTCKKSFGIKQKRPSSAFFDTPLHSDRAFEVLAGFASLHELGSQFPIALAIAMTFPTQNLCLGCPTAISKLSRGEEINNLYRCDPVNVGEFE</sequence>
<reference evidence="2" key="1">
    <citation type="journal article" date="2015" name="Genome Announc.">
        <title>Draft genome sequence of the fungus Penicillium brasilianum MG11.</title>
        <authorList>
            <person name="Horn F."/>
            <person name="Linde J."/>
            <person name="Mattern D.J."/>
            <person name="Walther G."/>
            <person name="Guthke R."/>
            <person name="Brakhage A.A."/>
            <person name="Valiante V."/>
        </authorList>
    </citation>
    <scope>NUCLEOTIDE SEQUENCE [LARGE SCALE GENOMIC DNA]</scope>
    <source>
        <strain evidence="2">MG11</strain>
    </source>
</reference>
<proteinExistence type="predicted"/>
<organism evidence="1 2">
    <name type="scientific">Penicillium brasilianum</name>
    <dbReference type="NCBI Taxonomy" id="104259"/>
    <lineage>
        <taxon>Eukaryota</taxon>
        <taxon>Fungi</taxon>
        <taxon>Dikarya</taxon>
        <taxon>Ascomycota</taxon>
        <taxon>Pezizomycotina</taxon>
        <taxon>Eurotiomycetes</taxon>
        <taxon>Eurotiomycetidae</taxon>
        <taxon>Eurotiales</taxon>
        <taxon>Aspergillaceae</taxon>
        <taxon>Penicillium</taxon>
    </lineage>
</organism>
<dbReference type="OrthoDB" id="3549294at2759"/>
<evidence type="ECO:0000313" key="2">
    <source>
        <dbReference type="Proteomes" id="UP000042958"/>
    </source>
</evidence>
<protein>
    <submittedName>
        <fullName evidence="1">Uncharacterized protein</fullName>
    </submittedName>
</protein>
<accession>A0A0F7TEB9</accession>
<dbReference type="AlphaFoldDB" id="A0A0F7TEB9"/>
<name>A0A0F7TEB9_PENBI</name>
<gene>
    <name evidence="1" type="ORF">PMG11_00171</name>
</gene>
<dbReference type="Proteomes" id="UP000042958">
    <property type="component" value="Unassembled WGS sequence"/>
</dbReference>
<keyword evidence="2" id="KW-1185">Reference proteome</keyword>
<dbReference type="EMBL" id="CDHK01000001">
    <property type="protein sequence ID" value="CEJ53831.1"/>
    <property type="molecule type" value="Genomic_DNA"/>
</dbReference>